<dbReference type="RefSeq" id="WP_064438535.1">
    <property type="nucleotide sequence ID" value="NZ_BDDI01000001.1"/>
</dbReference>
<gene>
    <name evidence="1" type="ORF">FHU29_002843</name>
</gene>
<sequence length="103" mass="11482">MNSLQLNQLEDGIEPDIELSHRERRLLRLVAAGRATMSYSCEPALYIDGRCFCDQFAVHRLTAAALIQAARVAERHEIVPAQLTPNGWAYLHNDIQTSLPPAA</sequence>
<proteinExistence type="predicted"/>
<dbReference type="AlphaFoldDB" id="A0A839RQK1"/>
<protein>
    <submittedName>
        <fullName evidence="1">Uncharacterized protein</fullName>
    </submittedName>
</protein>
<dbReference type="OrthoDB" id="3700530at2"/>
<dbReference type="EMBL" id="JACHWS010000002">
    <property type="protein sequence ID" value="MBB3038394.1"/>
    <property type="molecule type" value="Genomic_DNA"/>
</dbReference>
<organism evidence="1 2">
    <name type="scientific">Hoyosella altamirensis</name>
    <dbReference type="NCBI Taxonomy" id="616997"/>
    <lineage>
        <taxon>Bacteria</taxon>
        <taxon>Bacillati</taxon>
        <taxon>Actinomycetota</taxon>
        <taxon>Actinomycetes</taxon>
        <taxon>Mycobacteriales</taxon>
        <taxon>Hoyosellaceae</taxon>
        <taxon>Hoyosella</taxon>
    </lineage>
</organism>
<comment type="caution">
    <text evidence="1">The sequence shown here is derived from an EMBL/GenBank/DDBJ whole genome shotgun (WGS) entry which is preliminary data.</text>
</comment>
<dbReference type="Proteomes" id="UP000567922">
    <property type="component" value="Unassembled WGS sequence"/>
</dbReference>
<name>A0A839RQK1_9ACTN</name>
<keyword evidence="2" id="KW-1185">Reference proteome</keyword>
<reference evidence="1 2" key="1">
    <citation type="submission" date="2020-08" db="EMBL/GenBank/DDBJ databases">
        <title>Sequencing the genomes of 1000 actinobacteria strains.</title>
        <authorList>
            <person name="Klenk H.-P."/>
        </authorList>
    </citation>
    <scope>NUCLEOTIDE SEQUENCE [LARGE SCALE GENOMIC DNA]</scope>
    <source>
        <strain evidence="1 2">DSM 45258</strain>
    </source>
</reference>
<evidence type="ECO:0000313" key="2">
    <source>
        <dbReference type="Proteomes" id="UP000567922"/>
    </source>
</evidence>
<accession>A0A839RQK1</accession>
<evidence type="ECO:0000313" key="1">
    <source>
        <dbReference type="EMBL" id="MBB3038394.1"/>
    </source>
</evidence>